<reference evidence="1 2" key="1">
    <citation type="submission" date="2013-09" db="EMBL/GenBank/DDBJ databases">
        <title>High correlation between genotypes and phenotypes of environmental bacteria Comamonas testosteroni strains.</title>
        <authorList>
            <person name="Liu L."/>
            <person name="Zhu W."/>
            <person name="Xia X."/>
            <person name="Xu B."/>
            <person name="Luo M."/>
            <person name="Wang G."/>
        </authorList>
    </citation>
    <scope>NUCLEOTIDE SEQUENCE [LARGE SCALE GENOMIC DNA]</scope>
    <source>
        <strain evidence="1 2">JL14</strain>
    </source>
</reference>
<protein>
    <submittedName>
        <fullName evidence="1">Uncharacterized protein</fullName>
    </submittedName>
</protein>
<dbReference type="Proteomes" id="UP000029567">
    <property type="component" value="Unassembled WGS sequence"/>
</dbReference>
<sequence length="66" mass="7546">MALSFVPKYHEQTEPGKWRQLQARNAIAPITKYPSWEEIKAASDEAEMIKDEGDEVIIILFDPKGN</sequence>
<accession>A0A0E3BAG2</accession>
<dbReference type="EMBL" id="AWTN01000106">
    <property type="protein sequence ID" value="KGG87692.1"/>
    <property type="molecule type" value="Genomic_DNA"/>
</dbReference>
<dbReference type="AlphaFoldDB" id="A0A0E3BAG2"/>
<comment type="caution">
    <text evidence="1">The sequence shown here is derived from an EMBL/GenBank/DDBJ whole genome shotgun (WGS) entry which is preliminary data.</text>
</comment>
<dbReference type="RefSeq" id="WP_034381861.1">
    <property type="nucleotide sequence ID" value="NZ_AWTN01000106.1"/>
</dbReference>
<name>A0A0E3BAG2_9BURK</name>
<gene>
    <name evidence="1" type="ORF">P245_19770</name>
</gene>
<evidence type="ECO:0000313" key="2">
    <source>
        <dbReference type="Proteomes" id="UP000029567"/>
    </source>
</evidence>
<organism evidence="1 2">
    <name type="scientific">Comamonas thiooxydans</name>
    <dbReference type="NCBI Taxonomy" id="363952"/>
    <lineage>
        <taxon>Bacteria</taxon>
        <taxon>Pseudomonadati</taxon>
        <taxon>Pseudomonadota</taxon>
        <taxon>Betaproteobacteria</taxon>
        <taxon>Burkholderiales</taxon>
        <taxon>Comamonadaceae</taxon>
        <taxon>Comamonas</taxon>
    </lineage>
</organism>
<evidence type="ECO:0000313" key="1">
    <source>
        <dbReference type="EMBL" id="KGG87692.1"/>
    </source>
</evidence>
<proteinExistence type="predicted"/>